<dbReference type="EMBL" id="MFLP01000020">
    <property type="protein sequence ID" value="OGG70888.1"/>
    <property type="molecule type" value="Genomic_DNA"/>
</dbReference>
<evidence type="ECO:0000313" key="1">
    <source>
        <dbReference type="EMBL" id="OGG70888.1"/>
    </source>
</evidence>
<evidence type="ECO:0000313" key="2">
    <source>
        <dbReference type="Proteomes" id="UP000176689"/>
    </source>
</evidence>
<proteinExistence type="predicted"/>
<gene>
    <name evidence="1" type="ORF">A3F27_03460</name>
</gene>
<comment type="caution">
    <text evidence="1">The sequence shown here is derived from an EMBL/GenBank/DDBJ whole genome shotgun (WGS) entry which is preliminary data.</text>
</comment>
<reference evidence="1 2" key="1">
    <citation type="journal article" date="2016" name="Nat. Commun.">
        <title>Thousands of microbial genomes shed light on interconnected biogeochemical processes in an aquifer system.</title>
        <authorList>
            <person name="Anantharaman K."/>
            <person name="Brown C.T."/>
            <person name="Hug L.A."/>
            <person name="Sharon I."/>
            <person name="Castelle C.J."/>
            <person name="Probst A.J."/>
            <person name="Thomas B.C."/>
            <person name="Singh A."/>
            <person name="Wilkins M.J."/>
            <person name="Karaoz U."/>
            <person name="Brodie E.L."/>
            <person name="Williams K.H."/>
            <person name="Hubbard S.S."/>
            <person name="Banfield J.F."/>
        </authorList>
    </citation>
    <scope>NUCLEOTIDE SEQUENCE [LARGE SCALE GENOMIC DNA]</scope>
</reference>
<sequence>MSLAMSLARDLFTTRLQVAYCDDFDGAVAILGAQFNRWESEVEGAIADPSNAKIARIIEECWTKTGLPVFVQSEHAVLLRLGGVPIKKELSTSSAAAHVRTDQFLKWAAQEVRALGRGNVVIVCGHGDHSLRFAALARHYGLDPIVPSACRTVPYADRKIPGDQFWARTRGHYIPWEYVSRLVLIGMHMFRML</sequence>
<dbReference type="Proteomes" id="UP000176689">
    <property type="component" value="Unassembled WGS sequence"/>
</dbReference>
<protein>
    <submittedName>
        <fullName evidence="1">Uncharacterized protein</fullName>
    </submittedName>
</protein>
<dbReference type="AlphaFoldDB" id="A0A1F6EB43"/>
<organism evidence="1 2">
    <name type="scientific">Candidatus Kaiserbacteria bacterium RIFCSPHIGHO2_12_FULL_53_13</name>
    <dbReference type="NCBI Taxonomy" id="1798502"/>
    <lineage>
        <taxon>Bacteria</taxon>
        <taxon>Candidatus Kaiseribacteriota</taxon>
    </lineage>
</organism>
<name>A0A1F6EB43_9BACT</name>
<accession>A0A1F6EB43</accession>